<proteinExistence type="predicted"/>
<sequence>MTNTDTLPIEERQRCEVWTRVMGYHRPVSQFNVGKRSEHRERHHFTERAATLAP</sequence>
<gene>
    <name evidence="2" type="ORF">DU505_12580</name>
</gene>
<organism evidence="2 3">
    <name type="scientific">Billgrantia montanilacus</name>
    <dbReference type="NCBI Taxonomy" id="2282305"/>
    <lineage>
        <taxon>Bacteria</taxon>
        <taxon>Pseudomonadati</taxon>
        <taxon>Pseudomonadota</taxon>
        <taxon>Gammaproteobacteria</taxon>
        <taxon>Oceanospirillales</taxon>
        <taxon>Halomonadaceae</taxon>
        <taxon>Billgrantia</taxon>
    </lineage>
</organism>
<dbReference type="Pfam" id="PF13597">
    <property type="entry name" value="NRDD"/>
    <property type="match status" value="1"/>
</dbReference>
<evidence type="ECO:0000256" key="1">
    <source>
        <dbReference type="SAM" id="MobiDB-lite"/>
    </source>
</evidence>
<name>A0A368TYI8_9GAMM</name>
<reference evidence="2 3" key="1">
    <citation type="submission" date="2018-07" db="EMBL/GenBank/DDBJ databases">
        <title>Halomonas montanilacus sp. nov., isolated from Lake Pengyan on Tibetan Plateau.</title>
        <authorList>
            <person name="Lu H."/>
            <person name="Xing P."/>
            <person name="Wu Q."/>
        </authorList>
    </citation>
    <scope>NUCLEOTIDE SEQUENCE [LARGE SCALE GENOMIC DNA]</scope>
    <source>
        <strain evidence="2 3">PYC7W</strain>
    </source>
</reference>
<comment type="caution">
    <text evidence="2">The sequence shown here is derived from an EMBL/GenBank/DDBJ whole genome shotgun (WGS) entry which is preliminary data.</text>
</comment>
<feature type="compositionally biased region" description="Basic and acidic residues" evidence="1">
    <location>
        <begin position="35"/>
        <end position="47"/>
    </location>
</feature>
<evidence type="ECO:0000313" key="3">
    <source>
        <dbReference type="Proteomes" id="UP000252405"/>
    </source>
</evidence>
<dbReference type="OrthoDB" id="9808075at2"/>
<dbReference type="EMBL" id="QPII01000008">
    <property type="protein sequence ID" value="RCV88932.1"/>
    <property type="molecule type" value="Genomic_DNA"/>
</dbReference>
<protein>
    <submittedName>
        <fullName evidence="2">Oxidoreductase</fullName>
    </submittedName>
</protein>
<dbReference type="InterPro" id="IPR012833">
    <property type="entry name" value="NrdD"/>
</dbReference>
<feature type="region of interest" description="Disordered" evidence="1">
    <location>
        <begin position="34"/>
        <end position="54"/>
    </location>
</feature>
<dbReference type="AlphaFoldDB" id="A0A368TYI8"/>
<keyword evidence="3" id="KW-1185">Reference proteome</keyword>
<dbReference type="GO" id="GO:0008998">
    <property type="term" value="F:ribonucleoside-triphosphate reductase (thioredoxin) activity"/>
    <property type="evidence" value="ECO:0007669"/>
    <property type="project" value="InterPro"/>
</dbReference>
<dbReference type="Proteomes" id="UP000252405">
    <property type="component" value="Unassembled WGS sequence"/>
</dbReference>
<dbReference type="GO" id="GO:0006260">
    <property type="term" value="P:DNA replication"/>
    <property type="evidence" value="ECO:0007669"/>
    <property type="project" value="InterPro"/>
</dbReference>
<accession>A0A368TYI8</accession>
<evidence type="ECO:0000313" key="2">
    <source>
        <dbReference type="EMBL" id="RCV88932.1"/>
    </source>
</evidence>